<keyword evidence="3" id="KW-0663">Pyridoxal phosphate</keyword>
<dbReference type="Pfam" id="PF01212">
    <property type="entry name" value="Beta_elim_lyase"/>
    <property type="match status" value="1"/>
</dbReference>
<organism evidence="5">
    <name type="scientific">candidate division WOR-3 bacterium</name>
    <dbReference type="NCBI Taxonomy" id="2052148"/>
    <lineage>
        <taxon>Bacteria</taxon>
        <taxon>Bacteria division WOR-3</taxon>
    </lineage>
</organism>
<accession>A0A7V0XEN8</accession>
<proteinExistence type="inferred from homology"/>
<dbReference type="EMBL" id="DSBX01000030">
    <property type="protein sequence ID" value="HDQ98856.1"/>
    <property type="molecule type" value="Genomic_DNA"/>
</dbReference>
<dbReference type="PANTHER" id="PTHR32325:SF4">
    <property type="entry name" value="TRYPTOPHANASE"/>
    <property type="match status" value="1"/>
</dbReference>
<evidence type="ECO:0000256" key="2">
    <source>
        <dbReference type="ARBA" id="ARBA00009721"/>
    </source>
</evidence>
<comment type="similarity">
    <text evidence="2">Belongs to the beta-eliminating lyase family.</text>
</comment>
<comment type="cofactor">
    <cofactor evidence="1">
        <name>pyridoxal 5'-phosphate</name>
        <dbReference type="ChEBI" id="CHEBI:597326"/>
    </cofactor>
</comment>
<feature type="domain" description="Aromatic amino acid beta-eliminating lyase/threonine aldolase" evidence="4">
    <location>
        <begin position="63"/>
        <end position="461"/>
    </location>
</feature>
<evidence type="ECO:0000256" key="3">
    <source>
        <dbReference type="ARBA" id="ARBA00022898"/>
    </source>
</evidence>
<dbReference type="Proteomes" id="UP000885672">
    <property type="component" value="Unassembled WGS sequence"/>
</dbReference>
<gene>
    <name evidence="5" type="ORF">ENN51_01015</name>
</gene>
<dbReference type="Gene3D" id="3.40.640.10">
    <property type="entry name" value="Type I PLP-dependent aspartate aminotransferase-like (Major domain)"/>
    <property type="match status" value="1"/>
</dbReference>
<dbReference type="NCBIfam" id="NF009709">
    <property type="entry name" value="PRK13238.1"/>
    <property type="match status" value="1"/>
</dbReference>
<evidence type="ECO:0000259" key="4">
    <source>
        <dbReference type="Pfam" id="PF01212"/>
    </source>
</evidence>
<evidence type="ECO:0000313" key="5">
    <source>
        <dbReference type="EMBL" id="HDQ98856.1"/>
    </source>
</evidence>
<name>A0A7V0XEN8_UNCW3</name>
<dbReference type="Gene3D" id="3.90.1150.10">
    <property type="entry name" value="Aspartate Aminotransferase, domain 1"/>
    <property type="match status" value="1"/>
</dbReference>
<dbReference type="SUPFAM" id="SSF53383">
    <property type="entry name" value="PLP-dependent transferases"/>
    <property type="match status" value="1"/>
</dbReference>
<sequence length="530" mass="58654">MRFTLENWAEAFASLPVRPRPYRNAAVSLRGHGVDEQAERARVLVEVGLNVFRFPAALIPGCDLLTDSGTTTMTMPQWAALLLGDESYGSNEGYFELKRQVVETFGPAWENRDRNFESVFIFHQGRAAEHGLFSCLGRMLDARARVRGDGRPWFVIPSNGHFDTTQANVEANGFEARNLFSPEQRAKDASAPFRGNMDTGALHALLADPATRERVPLVYLTITNNTGGGQPVSLENIRQVSELCRAWEVPLLFDACRFAENAWFIREREPGREGRGIAETVREMFEFCDGFHISLKKDGLANIGGCLCVCEDGLLVKRFPGIREALTMHQVLVEGHPTYGGLAGRDLKAIAEGLRTAVRQEYLDWRIGQVGRFGAAVDEACGADVTVKPFGGHAVYIDLDRFFAGTGLGDGDFPGISLTALLLVAGHRLCELGVYAFGKEVNGREVGPEPRVNNVRAAIPRLCYEDEDLRACAGAIGLLYRERERVPGVEVTYGKDRPMRHFISRFRFRDGTIETRRRAENGAGRARTGA</sequence>
<dbReference type="GO" id="GO:0009034">
    <property type="term" value="F:tryptophanase activity"/>
    <property type="evidence" value="ECO:0007669"/>
    <property type="project" value="UniProtKB-EC"/>
</dbReference>
<dbReference type="AlphaFoldDB" id="A0A7V0XEN8"/>
<dbReference type="PANTHER" id="PTHR32325">
    <property type="entry name" value="BETA-ELIMINATING LYASE-LIKE PROTEIN-RELATED"/>
    <property type="match status" value="1"/>
</dbReference>
<dbReference type="InterPro" id="IPR015421">
    <property type="entry name" value="PyrdxlP-dep_Trfase_major"/>
</dbReference>
<comment type="caution">
    <text evidence="5">The sequence shown here is derived from an EMBL/GenBank/DDBJ whole genome shotgun (WGS) entry which is preliminary data.</text>
</comment>
<dbReference type="EC" id="4.1.99.1" evidence="5"/>
<dbReference type="InterPro" id="IPR015422">
    <property type="entry name" value="PyrdxlP-dep_Trfase_small"/>
</dbReference>
<evidence type="ECO:0000256" key="1">
    <source>
        <dbReference type="ARBA" id="ARBA00001933"/>
    </source>
</evidence>
<dbReference type="InterPro" id="IPR015424">
    <property type="entry name" value="PyrdxlP-dep_Trfase"/>
</dbReference>
<keyword evidence="5" id="KW-0456">Lyase</keyword>
<dbReference type="InterPro" id="IPR001597">
    <property type="entry name" value="ArAA_b-elim_lyase/Thr_aldolase"/>
</dbReference>
<reference evidence="5" key="1">
    <citation type="journal article" date="2020" name="mSystems">
        <title>Genome- and Community-Level Interaction Insights into Carbon Utilization and Element Cycling Functions of Hydrothermarchaeota in Hydrothermal Sediment.</title>
        <authorList>
            <person name="Zhou Z."/>
            <person name="Liu Y."/>
            <person name="Xu W."/>
            <person name="Pan J."/>
            <person name="Luo Z.H."/>
            <person name="Li M."/>
        </authorList>
    </citation>
    <scope>NUCLEOTIDE SEQUENCE [LARGE SCALE GENOMIC DNA]</scope>
    <source>
        <strain evidence="5">SpSt-1182</strain>
    </source>
</reference>
<protein>
    <submittedName>
        <fullName evidence="5">Tryptophanase</fullName>
        <ecNumber evidence="5">4.1.99.1</ecNumber>
    </submittedName>
</protein>